<dbReference type="VEuPathDB" id="VectorBase:ADIR014335"/>
<reference evidence="1" key="2">
    <citation type="submission" date="2020-05" db="UniProtKB">
        <authorList>
            <consortium name="EnsemblMetazoa"/>
        </authorList>
    </citation>
    <scope>IDENTIFICATION</scope>
    <source>
        <strain evidence="1">WRAIR2</strain>
    </source>
</reference>
<proteinExistence type="predicted"/>
<sequence length="64" mass="6927">MSDTSIPSSIHSTNARAVKSSRCVWNCVHGPANHGRCIEIAAQLVVRLTEPNSPTRNAACIRKI</sequence>
<dbReference type="Proteomes" id="UP000075884">
    <property type="component" value="Unassembled WGS sequence"/>
</dbReference>
<organism evidence="1 2">
    <name type="scientific">Anopheles dirus</name>
    <dbReference type="NCBI Taxonomy" id="7168"/>
    <lineage>
        <taxon>Eukaryota</taxon>
        <taxon>Metazoa</taxon>
        <taxon>Ecdysozoa</taxon>
        <taxon>Arthropoda</taxon>
        <taxon>Hexapoda</taxon>
        <taxon>Insecta</taxon>
        <taxon>Pterygota</taxon>
        <taxon>Neoptera</taxon>
        <taxon>Endopterygota</taxon>
        <taxon>Diptera</taxon>
        <taxon>Nematocera</taxon>
        <taxon>Culicoidea</taxon>
        <taxon>Culicidae</taxon>
        <taxon>Anophelinae</taxon>
        <taxon>Anopheles</taxon>
    </lineage>
</organism>
<keyword evidence="2" id="KW-1185">Reference proteome</keyword>
<dbReference type="AlphaFoldDB" id="A0A182NWS4"/>
<protein>
    <submittedName>
        <fullName evidence="1">Uncharacterized protein</fullName>
    </submittedName>
</protein>
<evidence type="ECO:0000313" key="1">
    <source>
        <dbReference type="EnsemblMetazoa" id="ADIR014335-PA"/>
    </source>
</evidence>
<dbReference type="EnsemblMetazoa" id="ADIR014335-RA">
    <property type="protein sequence ID" value="ADIR014335-PA"/>
    <property type="gene ID" value="ADIR014335"/>
</dbReference>
<evidence type="ECO:0000313" key="2">
    <source>
        <dbReference type="Proteomes" id="UP000075884"/>
    </source>
</evidence>
<accession>A0A182NWS4</accession>
<name>A0A182NWS4_9DIPT</name>
<reference evidence="2" key="1">
    <citation type="submission" date="2013-03" db="EMBL/GenBank/DDBJ databases">
        <title>The Genome Sequence of Anopheles dirus WRAIR2.</title>
        <authorList>
            <consortium name="The Broad Institute Genomics Platform"/>
            <person name="Neafsey D.E."/>
            <person name="Walton C."/>
            <person name="Walker B."/>
            <person name="Young S.K."/>
            <person name="Zeng Q."/>
            <person name="Gargeya S."/>
            <person name="Fitzgerald M."/>
            <person name="Haas B."/>
            <person name="Abouelleil A."/>
            <person name="Allen A.W."/>
            <person name="Alvarado L."/>
            <person name="Arachchi H.M."/>
            <person name="Berlin A.M."/>
            <person name="Chapman S.B."/>
            <person name="Gainer-Dewar J."/>
            <person name="Goldberg J."/>
            <person name="Griggs A."/>
            <person name="Gujja S."/>
            <person name="Hansen M."/>
            <person name="Howarth C."/>
            <person name="Imamovic A."/>
            <person name="Ireland A."/>
            <person name="Larimer J."/>
            <person name="McCowan C."/>
            <person name="Murphy C."/>
            <person name="Pearson M."/>
            <person name="Poon T.W."/>
            <person name="Priest M."/>
            <person name="Roberts A."/>
            <person name="Saif S."/>
            <person name="Shea T."/>
            <person name="Sisk P."/>
            <person name="Sykes S."/>
            <person name="Wortman J."/>
            <person name="Nusbaum C."/>
            <person name="Birren B."/>
        </authorList>
    </citation>
    <scope>NUCLEOTIDE SEQUENCE [LARGE SCALE GENOMIC DNA]</scope>
    <source>
        <strain evidence="2">WRAIR2</strain>
    </source>
</reference>